<proteinExistence type="predicted"/>
<dbReference type="EnsemblMetazoa" id="XM_008182862.1">
    <property type="protein sequence ID" value="XP_008181084.1"/>
    <property type="gene ID" value="LOC103308802"/>
</dbReference>
<accession>A0A8R2F780</accession>
<dbReference type="PANTHER" id="PTHR45749">
    <property type="match status" value="1"/>
</dbReference>
<protein>
    <recommendedName>
        <fullName evidence="1">TTF-type domain-containing protein</fullName>
    </recommendedName>
</protein>
<feature type="domain" description="TTF-type" evidence="1">
    <location>
        <begin position="131"/>
        <end position="219"/>
    </location>
</feature>
<reference evidence="2" key="2">
    <citation type="submission" date="2022-06" db="UniProtKB">
        <authorList>
            <consortium name="EnsemblMetazoa"/>
        </authorList>
    </citation>
    <scope>IDENTIFICATION</scope>
</reference>
<sequence>MIVESWDISWVLFIGEENSGSLVHSEIVFPRSSESSGGRVSSISTSAVISRMLVALESDNETPIEDSVVHKNEKPSDDCNITFNDNLSVTDNETKRNTSNFELNNLDLGTIISGPVQPILKKYPTTKFGDQNRAFSASYFAKFDWLEYSIINDAIYCFACRNFSTACSEDSFIQGFRNWKKLYGSRGSGKNKQTKLEAHGSTKFHNTCMTKWTAYKATKLSGSVHTQLSNAHKQQIVDNRNYIKTITDIILYLARQGLAFRGHDERLCSNNQGNFKEACKLFAKHNAQFANYHNNTINYGSWLIQNDIANICAQHVKNSIIDEVKSFSSSTCERSFSTMRRVKTWLRTTMAEDRFSSLALLNIERDLSNKIDSEVIVNKFAEQDRKIVLK</sequence>
<dbReference type="OrthoDB" id="1739706at2759"/>
<dbReference type="InterPro" id="IPR025398">
    <property type="entry name" value="DUF4371"/>
</dbReference>
<dbReference type="InterPro" id="IPR006580">
    <property type="entry name" value="Znf_TTF"/>
</dbReference>
<dbReference type="KEGG" id="api:103308802"/>
<evidence type="ECO:0000259" key="1">
    <source>
        <dbReference type="SMART" id="SM00597"/>
    </source>
</evidence>
<dbReference type="SMART" id="SM00597">
    <property type="entry name" value="ZnF_TTF"/>
    <property type="match status" value="1"/>
</dbReference>
<dbReference type="Proteomes" id="UP000007819">
    <property type="component" value="Unassembled WGS sequence"/>
</dbReference>
<evidence type="ECO:0000313" key="2">
    <source>
        <dbReference type="EnsemblMetazoa" id="XP_008181084.1"/>
    </source>
</evidence>
<keyword evidence="3" id="KW-1185">Reference proteome</keyword>
<dbReference type="AlphaFoldDB" id="A0A8R2F780"/>
<name>A0A8R2F780_ACYPI</name>
<dbReference type="Pfam" id="PF14291">
    <property type="entry name" value="DUF4371"/>
    <property type="match status" value="1"/>
</dbReference>
<dbReference type="GeneID" id="103308802"/>
<dbReference type="RefSeq" id="XP_008181084.1">
    <property type="nucleotide sequence ID" value="XM_008182862.1"/>
</dbReference>
<dbReference type="PANTHER" id="PTHR45749:SF21">
    <property type="entry name" value="DUF4371 DOMAIN-CONTAINING PROTEIN"/>
    <property type="match status" value="1"/>
</dbReference>
<evidence type="ECO:0000313" key="3">
    <source>
        <dbReference type="Proteomes" id="UP000007819"/>
    </source>
</evidence>
<reference evidence="3" key="1">
    <citation type="submission" date="2010-06" db="EMBL/GenBank/DDBJ databases">
        <authorList>
            <person name="Jiang H."/>
            <person name="Abraham K."/>
            <person name="Ali S."/>
            <person name="Alsbrooks S.L."/>
            <person name="Anim B.N."/>
            <person name="Anosike U.S."/>
            <person name="Attaway T."/>
            <person name="Bandaranaike D.P."/>
            <person name="Battles P.K."/>
            <person name="Bell S.N."/>
            <person name="Bell A.V."/>
            <person name="Beltran B."/>
            <person name="Bickham C."/>
            <person name="Bustamante Y."/>
            <person name="Caleb T."/>
            <person name="Canada A."/>
            <person name="Cardenas V."/>
            <person name="Carter K."/>
            <person name="Chacko J."/>
            <person name="Chandrabose M.N."/>
            <person name="Chavez D."/>
            <person name="Chavez A."/>
            <person name="Chen L."/>
            <person name="Chu H.-S."/>
            <person name="Claassen K.J."/>
            <person name="Cockrell R."/>
            <person name="Collins M."/>
            <person name="Cooper J.A."/>
            <person name="Cree A."/>
            <person name="Curry S.M."/>
            <person name="Da Y."/>
            <person name="Dao M.D."/>
            <person name="Das B."/>
            <person name="Davila M.-L."/>
            <person name="Davy-Carroll L."/>
            <person name="Denson S."/>
            <person name="Dinh H."/>
            <person name="Ebong V.E."/>
            <person name="Edwards J.R."/>
            <person name="Egan A."/>
            <person name="El-Daye J."/>
            <person name="Escobedo L."/>
            <person name="Fernandez S."/>
            <person name="Fernando P.R."/>
            <person name="Flagg N."/>
            <person name="Forbes L.D."/>
            <person name="Fowler R.G."/>
            <person name="Fu Q."/>
            <person name="Gabisi R.A."/>
            <person name="Ganer J."/>
            <person name="Garbino Pronczuk A."/>
            <person name="Garcia R.M."/>
            <person name="Garner T."/>
            <person name="Garrett T.E."/>
            <person name="Gonzalez D.A."/>
            <person name="Hamid H."/>
            <person name="Hawkins E.S."/>
            <person name="Hirani K."/>
            <person name="Hogues M.E."/>
            <person name="Hollins B."/>
            <person name="Hsiao C.-H."/>
            <person name="Jabil R."/>
            <person name="James M.L."/>
            <person name="Jhangiani S.N."/>
            <person name="Johnson B."/>
            <person name="Johnson Q."/>
            <person name="Joshi V."/>
            <person name="Kalu J.B."/>
            <person name="Kam C."/>
            <person name="Kashfia A."/>
            <person name="Keebler J."/>
            <person name="Kisamo H."/>
            <person name="Kovar C.L."/>
            <person name="Lago L.A."/>
            <person name="Lai C.-Y."/>
            <person name="Laidlaw J."/>
            <person name="Lara F."/>
            <person name="Le T.-K."/>
            <person name="Lee S.L."/>
            <person name="Legall F.H."/>
            <person name="Lemon S.J."/>
            <person name="Lewis L.R."/>
            <person name="Li B."/>
            <person name="Liu Y."/>
            <person name="Liu Y.-S."/>
            <person name="Lopez J."/>
            <person name="Lozado R.J."/>
            <person name="Lu J."/>
            <person name="Madu R.C."/>
            <person name="Maheshwari M."/>
            <person name="Maheshwari R."/>
            <person name="Malloy K."/>
            <person name="Martinez E."/>
            <person name="Mathew T."/>
            <person name="Mercado I.C."/>
            <person name="Mercado C."/>
            <person name="Meyer B."/>
            <person name="Montgomery K."/>
            <person name="Morgan M.B."/>
            <person name="Munidasa M."/>
            <person name="Nazareth L.V."/>
            <person name="Nelson J."/>
            <person name="Ng B.M."/>
            <person name="Nguyen N.B."/>
            <person name="Nguyen P.Q."/>
            <person name="Nguyen T."/>
            <person name="Obregon M."/>
            <person name="Okwuonu G.O."/>
            <person name="Onwere C.G."/>
            <person name="Orozco G."/>
            <person name="Parra A."/>
            <person name="Patel S."/>
            <person name="Patil S."/>
            <person name="Perez A."/>
            <person name="Perez Y."/>
            <person name="Pham C."/>
            <person name="Primus E.L."/>
            <person name="Pu L.-L."/>
            <person name="Puazo M."/>
            <person name="Qin X."/>
            <person name="Quiroz J.B."/>
            <person name="Reese J."/>
            <person name="Richards S."/>
            <person name="Rives C.M."/>
            <person name="Robberts R."/>
            <person name="Ruiz S.J."/>
            <person name="Ruiz M.J."/>
            <person name="Santibanez J."/>
            <person name="Schneider B.W."/>
            <person name="Sisson I."/>
            <person name="Smith M."/>
            <person name="Sodergren E."/>
            <person name="Song X.-Z."/>
            <person name="Song B.B."/>
            <person name="Summersgill H."/>
            <person name="Thelus R."/>
            <person name="Thornton R.D."/>
            <person name="Trejos Z.Y."/>
            <person name="Usmani K."/>
            <person name="Vattathil S."/>
            <person name="Villasana D."/>
            <person name="Walker D.L."/>
            <person name="Wang S."/>
            <person name="Wang K."/>
            <person name="White C.S."/>
            <person name="Williams A.C."/>
            <person name="Williamson J."/>
            <person name="Wilson K."/>
            <person name="Woghiren I.O."/>
            <person name="Woodworth J.R."/>
            <person name="Worley K.C."/>
            <person name="Wright R.A."/>
            <person name="Wu W."/>
            <person name="Young L."/>
            <person name="Zhang L."/>
            <person name="Zhang J."/>
            <person name="Zhu Y."/>
            <person name="Muzny D.M."/>
            <person name="Weinstock G."/>
            <person name="Gibbs R.A."/>
        </authorList>
    </citation>
    <scope>NUCLEOTIDE SEQUENCE [LARGE SCALE GENOMIC DNA]</scope>
    <source>
        <strain evidence="3">LSR1</strain>
    </source>
</reference>
<organism evidence="2 3">
    <name type="scientific">Acyrthosiphon pisum</name>
    <name type="common">Pea aphid</name>
    <dbReference type="NCBI Taxonomy" id="7029"/>
    <lineage>
        <taxon>Eukaryota</taxon>
        <taxon>Metazoa</taxon>
        <taxon>Ecdysozoa</taxon>
        <taxon>Arthropoda</taxon>
        <taxon>Hexapoda</taxon>
        <taxon>Insecta</taxon>
        <taxon>Pterygota</taxon>
        <taxon>Neoptera</taxon>
        <taxon>Paraneoptera</taxon>
        <taxon>Hemiptera</taxon>
        <taxon>Sternorrhyncha</taxon>
        <taxon>Aphidomorpha</taxon>
        <taxon>Aphidoidea</taxon>
        <taxon>Aphididae</taxon>
        <taxon>Macrosiphini</taxon>
        <taxon>Acyrthosiphon</taxon>
    </lineage>
</organism>